<dbReference type="CDD" id="cd06464">
    <property type="entry name" value="ACD_sHsps-like"/>
    <property type="match status" value="1"/>
</dbReference>
<sequence>MADLKRWSRGEITRMRLEIDRLFDELCLDFDLPAMVCRMTGDIELWEEDDALVCRMELGAIDPDDVTVMATGRLLAITAEVSEVEGSRRRSRAFRREIRLPCAIRADEVEVAFADSVLLVRLPRCTRQHIVRIIKK</sequence>
<dbReference type="InterPro" id="IPR008978">
    <property type="entry name" value="HSP20-like_chaperone"/>
</dbReference>
<organism evidence="4 5">
    <name type="scientific">Pseudodesulfovibrio alkaliphilus</name>
    <dbReference type="NCBI Taxonomy" id="2661613"/>
    <lineage>
        <taxon>Bacteria</taxon>
        <taxon>Pseudomonadati</taxon>
        <taxon>Thermodesulfobacteriota</taxon>
        <taxon>Desulfovibrionia</taxon>
        <taxon>Desulfovibrionales</taxon>
        <taxon>Desulfovibrionaceae</taxon>
    </lineage>
</organism>
<evidence type="ECO:0000256" key="1">
    <source>
        <dbReference type="PROSITE-ProRule" id="PRU00285"/>
    </source>
</evidence>
<comment type="similarity">
    <text evidence="1 2">Belongs to the small heat shock protein (HSP20) family.</text>
</comment>
<dbReference type="Gene3D" id="2.60.40.790">
    <property type="match status" value="1"/>
</dbReference>
<feature type="domain" description="SHSP" evidence="3">
    <location>
        <begin position="34"/>
        <end position="136"/>
    </location>
</feature>
<keyword evidence="5" id="KW-1185">Reference proteome</keyword>
<reference evidence="4 5" key="1">
    <citation type="submission" date="2019-11" db="EMBL/GenBank/DDBJ databases">
        <title>Pseudodesulfovibrio alkaliphilus, sp. nov., an alkaliphilic sulfate-reducing bacteria from mud volcano of Taman peninsula, Russia.</title>
        <authorList>
            <person name="Frolova A."/>
            <person name="Merkel A.Y."/>
            <person name="Slobodkin A.I."/>
        </authorList>
    </citation>
    <scope>NUCLEOTIDE SEQUENCE [LARGE SCALE GENOMIC DNA]</scope>
    <source>
        <strain evidence="4 5">F-1</strain>
    </source>
</reference>
<dbReference type="PROSITE" id="PS01031">
    <property type="entry name" value="SHSP"/>
    <property type="match status" value="1"/>
</dbReference>
<dbReference type="SUPFAM" id="SSF49764">
    <property type="entry name" value="HSP20-like chaperones"/>
    <property type="match status" value="1"/>
</dbReference>
<evidence type="ECO:0000256" key="2">
    <source>
        <dbReference type="RuleBase" id="RU003616"/>
    </source>
</evidence>
<accession>A0A7K1KQT3</accession>
<comment type="caution">
    <text evidence="4">The sequence shown here is derived from an EMBL/GenBank/DDBJ whole genome shotgun (WGS) entry which is preliminary data.</text>
</comment>
<gene>
    <name evidence="4" type="ORF">GKC30_12435</name>
</gene>
<dbReference type="Pfam" id="PF00011">
    <property type="entry name" value="HSP20"/>
    <property type="match status" value="1"/>
</dbReference>
<dbReference type="RefSeq" id="WP_155935162.1">
    <property type="nucleotide sequence ID" value="NZ_WODC01000008.1"/>
</dbReference>
<evidence type="ECO:0000259" key="3">
    <source>
        <dbReference type="PROSITE" id="PS01031"/>
    </source>
</evidence>
<dbReference type="AlphaFoldDB" id="A0A7K1KQT3"/>
<name>A0A7K1KQT3_9BACT</name>
<protein>
    <submittedName>
        <fullName evidence="4">Hsp20 family protein</fullName>
    </submittedName>
</protein>
<dbReference type="Proteomes" id="UP000461162">
    <property type="component" value="Unassembled WGS sequence"/>
</dbReference>
<evidence type="ECO:0000313" key="5">
    <source>
        <dbReference type="Proteomes" id="UP000461162"/>
    </source>
</evidence>
<evidence type="ECO:0000313" key="4">
    <source>
        <dbReference type="EMBL" id="MUM78444.1"/>
    </source>
</evidence>
<proteinExistence type="inferred from homology"/>
<dbReference type="EMBL" id="WODC01000008">
    <property type="protein sequence ID" value="MUM78444.1"/>
    <property type="molecule type" value="Genomic_DNA"/>
</dbReference>
<dbReference type="InterPro" id="IPR002068">
    <property type="entry name" value="A-crystallin/Hsp20_dom"/>
</dbReference>